<dbReference type="AlphaFoldDB" id="A0A9P1IAW8"/>
<keyword evidence="3 6" id="KW-0812">Transmembrane</keyword>
<comment type="caution">
    <text evidence="7">The sequence shown here is derived from an EMBL/GenBank/DDBJ whole genome shotgun (WGS) entry which is preliminary data.</text>
</comment>
<evidence type="ECO:0000256" key="3">
    <source>
        <dbReference type="ARBA" id="ARBA00022692"/>
    </source>
</evidence>
<sequence>MNEYMRFTLGNFTPSQMVTYGNYVIYLTEMCLLLIGILEMTILTVAISLTACLHLNLRILLINSCVAFIIMGIGRAMIAIPLCIAHVTNLDISSEVSHINSSSLFILKFLGHTYCFIANSVHHASADATCFSFFFIMLERVAGTIWSKNYEKIKFHWFSIIFAFSQWFIPFIMIFGSYLDRANRMDIFHRFPHLPCQIEYLTPKLFMLNIYCIAFGYLIAIIGLIIIFKLNIKKYNRVAITNLSERYQLSENIRATHLLFPLLFLMLIFSAFGVSVLIYGSYWMSVILEDPRNYEIGAKYFGKGAEASQLFDIITALYTISFPICTFKCHPNLFNRLRTVVCNTTPSVRPSQLNNIRGFEMTTSSISAQTAFHFDSLQQIWNA</sequence>
<dbReference type="InterPro" id="IPR052860">
    <property type="entry name" value="NRL-GPCR1"/>
</dbReference>
<keyword evidence="4 6" id="KW-1133">Transmembrane helix</keyword>
<evidence type="ECO:0000313" key="7">
    <source>
        <dbReference type="EMBL" id="CAI5441375.1"/>
    </source>
</evidence>
<keyword evidence="8" id="KW-1185">Reference proteome</keyword>
<comment type="subcellular location">
    <subcellularLocation>
        <location evidence="1">Membrane</location>
        <topology evidence="1">Multi-pass membrane protein</topology>
    </subcellularLocation>
</comment>
<dbReference type="GO" id="GO:0016020">
    <property type="term" value="C:membrane"/>
    <property type="evidence" value="ECO:0007669"/>
    <property type="project" value="UniProtKB-SubCell"/>
</dbReference>
<dbReference type="GO" id="GO:0007606">
    <property type="term" value="P:sensory perception of chemical stimulus"/>
    <property type="evidence" value="ECO:0007669"/>
    <property type="project" value="InterPro"/>
</dbReference>
<feature type="transmembrane region" description="Helical" evidence="6">
    <location>
        <begin position="20"/>
        <end position="53"/>
    </location>
</feature>
<dbReference type="PANTHER" id="PTHR47521:SF8">
    <property type="entry name" value="G-PROTEIN COUPLED RECEPTOR F27E5.5-RELATED"/>
    <property type="match status" value="1"/>
</dbReference>
<evidence type="ECO:0000256" key="4">
    <source>
        <dbReference type="ARBA" id="ARBA00022989"/>
    </source>
</evidence>
<feature type="transmembrane region" description="Helical" evidence="6">
    <location>
        <begin position="157"/>
        <end position="179"/>
    </location>
</feature>
<proteinExistence type="inferred from homology"/>
<evidence type="ECO:0000256" key="1">
    <source>
        <dbReference type="ARBA" id="ARBA00004141"/>
    </source>
</evidence>
<keyword evidence="5 6" id="KW-0472">Membrane</keyword>
<organism evidence="7 8">
    <name type="scientific">Caenorhabditis angaria</name>
    <dbReference type="NCBI Taxonomy" id="860376"/>
    <lineage>
        <taxon>Eukaryota</taxon>
        <taxon>Metazoa</taxon>
        <taxon>Ecdysozoa</taxon>
        <taxon>Nematoda</taxon>
        <taxon>Chromadorea</taxon>
        <taxon>Rhabditida</taxon>
        <taxon>Rhabditina</taxon>
        <taxon>Rhabditomorpha</taxon>
        <taxon>Rhabditoidea</taxon>
        <taxon>Rhabditidae</taxon>
        <taxon>Peloderinae</taxon>
        <taxon>Caenorhabditis</taxon>
    </lineage>
</organism>
<evidence type="ECO:0000256" key="6">
    <source>
        <dbReference type="SAM" id="Phobius"/>
    </source>
</evidence>
<name>A0A9P1IAW8_9PELO</name>
<evidence type="ECO:0000313" key="8">
    <source>
        <dbReference type="Proteomes" id="UP001152747"/>
    </source>
</evidence>
<feature type="transmembrane region" description="Helical" evidence="6">
    <location>
        <begin position="208"/>
        <end position="228"/>
    </location>
</feature>
<dbReference type="PANTHER" id="PTHR47521">
    <property type="entry name" value="SERPENTINE RECEPTOR, CLASS E (EPSILON)-RELATED"/>
    <property type="match status" value="1"/>
</dbReference>
<gene>
    <name evidence="7" type="ORF">CAMP_LOCUS4012</name>
</gene>
<feature type="transmembrane region" description="Helical" evidence="6">
    <location>
        <begin position="258"/>
        <end position="284"/>
    </location>
</feature>
<reference evidence="7" key="1">
    <citation type="submission" date="2022-11" db="EMBL/GenBank/DDBJ databases">
        <authorList>
            <person name="Kikuchi T."/>
        </authorList>
    </citation>
    <scope>NUCLEOTIDE SEQUENCE</scope>
    <source>
        <strain evidence="7">PS1010</strain>
    </source>
</reference>
<evidence type="ECO:0000256" key="5">
    <source>
        <dbReference type="ARBA" id="ARBA00023136"/>
    </source>
</evidence>
<dbReference type="InterPro" id="IPR004151">
    <property type="entry name" value="7TM_GPCR_serpentine_rcpt_Sre"/>
</dbReference>
<comment type="similarity">
    <text evidence="2">Belongs to the nematode receptor-like protein sre family.</text>
</comment>
<accession>A0A9P1IAW8</accession>
<feature type="transmembrane region" description="Helical" evidence="6">
    <location>
        <begin position="65"/>
        <end position="89"/>
    </location>
</feature>
<dbReference type="Pfam" id="PF03125">
    <property type="entry name" value="Sre"/>
    <property type="match status" value="1"/>
</dbReference>
<dbReference type="OrthoDB" id="5803682at2759"/>
<evidence type="ECO:0000256" key="2">
    <source>
        <dbReference type="ARBA" id="ARBA00006803"/>
    </source>
</evidence>
<protein>
    <submittedName>
        <fullName evidence="7">Uncharacterized protein</fullName>
    </submittedName>
</protein>
<dbReference type="Proteomes" id="UP001152747">
    <property type="component" value="Unassembled WGS sequence"/>
</dbReference>
<dbReference type="EMBL" id="CANHGI010000002">
    <property type="protein sequence ID" value="CAI5441375.1"/>
    <property type="molecule type" value="Genomic_DNA"/>
</dbReference>